<organism evidence="2 3">
    <name type="scientific">Cohnella rhizosphaerae</name>
    <dbReference type="NCBI Taxonomy" id="1457232"/>
    <lineage>
        <taxon>Bacteria</taxon>
        <taxon>Bacillati</taxon>
        <taxon>Bacillota</taxon>
        <taxon>Bacilli</taxon>
        <taxon>Bacillales</taxon>
        <taxon>Paenibacillaceae</taxon>
        <taxon>Cohnella</taxon>
    </lineage>
</organism>
<comment type="caution">
    <text evidence="2">The sequence shown here is derived from an EMBL/GenBank/DDBJ whole genome shotgun (WGS) entry which is preliminary data.</text>
</comment>
<accession>A0A9X4QRY7</accession>
<dbReference type="Proteomes" id="UP001153404">
    <property type="component" value="Unassembled WGS sequence"/>
</dbReference>
<sequence length="128" mass="14569">MDTQTNWAEAAWQQVVEKIGKTSVAIGASFPNVSQQGRYIRSLAHDWVAGFWPGLLWLVYRDTRDERLKELAVQCEAQIGRTLWEFDFFASRCRVHVRVKQRQPISASAGRGSQAPRIDGRQPAGRKI</sequence>
<reference evidence="2" key="1">
    <citation type="submission" date="2022-10" db="EMBL/GenBank/DDBJ databases">
        <title>Comparative genomic analysis of Cohnella hashimotonis sp. nov., isolated from the International Space Station.</title>
        <authorList>
            <person name="Simpson A."/>
            <person name="Venkateswaran K."/>
        </authorList>
    </citation>
    <scope>NUCLEOTIDE SEQUENCE</scope>
    <source>
        <strain evidence="2">DSM 28161</strain>
    </source>
</reference>
<feature type="region of interest" description="Disordered" evidence="1">
    <location>
        <begin position="100"/>
        <end position="128"/>
    </location>
</feature>
<name>A0A9X4QRY7_9BACL</name>
<dbReference type="InterPro" id="IPR008928">
    <property type="entry name" value="6-hairpin_glycosidase_sf"/>
</dbReference>
<dbReference type="SUPFAM" id="SSF48208">
    <property type="entry name" value="Six-hairpin glycosidases"/>
    <property type="match status" value="1"/>
</dbReference>
<dbReference type="InterPro" id="IPR012341">
    <property type="entry name" value="6hp_glycosidase-like_sf"/>
</dbReference>
<dbReference type="Gene3D" id="1.50.10.10">
    <property type="match status" value="1"/>
</dbReference>
<evidence type="ECO:0000313" key="3">
    <source>
        <dbReference type="Proteomes" id="UP001153404"/>
    </source>
</evidence>
<evidence type="ECO:0000313" key="2">
    <source>
        <dbReference type="EMBL" id="MDG0809546.1"/>
    </source>
</evidence>
<proteinExistence type="predicted"/>
<evidence type="ECO:0000256" key="1">
    <source>
        <dbReference type="SAM" id="MobiDB-lite"/>
    </source>
</evidence>
<dbReference type="AlphaFoldDB" id="A0A9X4QRY7"/>
<protein>
    <submittedName>
        <fullName evidence="2">Uncharacterized protein</fullName>
    </submittedName>
</protein>
<dbReference type="RefSeq" id="WP_277530903.1">
    <property type="nucleotide sequence ID" value="NZ_JAPDIA010000003.1"/>
</dbReference>
<gene>
    <name evidence="2" type="ORF">OMP40_09455</name>
</gene>
<dbReference type="GO" id="GO:0005975">
    <property type="term" value="P:carbohydrate metabolic process"/>
    <property type="evidence" value="ECO:0007669"/>
    <property type="project" value="InterPro"/>
</dbReference>
<keyword evidence="3" id="KW-1185">Reference proteome</keyword>
<dbReference type="EMBL" id="JAPDIA010000003">
    <property type="protein sequence ID" value="MDG0809546.1"/>
    <property type="molecule type" value="Genomic_DNA"/>
</dbReference>